<dbReference type="AlphaFoldDB" id="B0T895"/>
<gene>
    <name evidence="2" type="ordered locus">Caul_0663</name>
</gene>
<feature type="region of interest" description="Disordered" evidence="1">
    <location>
        <begin position="1"/>
        <end position="20"/>
    </location>
</feature>
<dbReference type="HOGENOM" id="CLU_2394402_0_0_5"/>
<dbReference type="STRING" id="366602.Caul_0663"/>
<proteinExistence type="predicted"/>
<dbReference type="KEGG" id="cak:Caul_0663"/>
<feature type="region of interest" description="Disordered" evidence="1">
    <location>
        <begin position="74"/>
        <end position="93"/>
    </location>
</feature>
<accession>B0T895</accession>
<sequence length="93" mass="10242">MSLRRQDKPRVGSAEPKAQPSVAAACDFCLESLRMNVHSHSRETQYPSPGVGDYKCVIDLNFATARSYLTRSGGMMVRGPRADPLQGDGYPWP</sequence>
<organism evidence="2">
    <name type="scientific">Caulobacter sp. (strain K31)</name>
    <dbReference type="NCBI Taxonomy" id="366602"/>
    <lineage>
        <taxon>Bacteria</taxon>
        <taxon>Pseudomonadati</taxon>
        <taxon>Pseudomonadota</taxon>
        <taxon>Alphaproteobacteria</taxon>
        <taxon>Caulobacterales</taxon>
        <taxon>Caulobacteraceae</taxon>
        <taxon>Caulobacter</taxon>
    </lineage>
</organism>
<name>B0T895_CAUSK</name>
<evidence type="ECO:0000256" key="1">
    <source>
        <dbReference type="SAM" id="MobiDB-lite"/>
    </source>
</evidence>
<reference evidence="2" key="1">
    <citation type="submission" date="2008-01" db="EMBL/GenBank/DDBJ databases">
        <title>Complete sequence of chromosome of Caulobacter sp. K31.</title>
        <authorList>
            <consortium name="US DOE Joint Genome Institute"/>
            <person name="Copeland A."/>
            <person name="Lucas S."/>
            <person name="Lapidus A."/>
            <person name="Barry K."/>
            <person name="Glavina del Rio T."/>
            <person name="Dalin E."/>
            <person name="Tice H."/>
            <person name="Pitluck S."/>
            <person name="Bruce D."/>
            <person name="Goodwin L."/>
            <person name="Thompson L.S."/>
            <person name="Brettin T."/>
            <person name="Detter J.C."/>
            <person name="Han C."/>
            <person name="Schmutz J."/>
            <person name="Larimer F."/>
            <person name="Land M."/>
            <person name="Hauser L."/>
            <person name="Kyrpides N."/>
            <person name="Kim E."/>
            <person name="Stephens C."/>
            <person name="Richardson P."/>
        </authorList>
    </citation>
    <scope>NUCLEOTIDE SEQUENCE [LARGE SCALE GENOMIC DNA]</scope>
    <source>
        <strain evidence="2">K31</strain>
    </source>
</reference>
<feature type="compositionally biased region" description="Basic and acidic residues" evidence="1">
    <location>
        <begin position="1"/>
        <end position="10"/>
    </location>
</feature>
<dbReference type="EMBL" id="CP000927">
    <property type="protein sequence ID" value="ABZ69796.1"/>
    <property type="molecule type" value="Genomic_DNA"/>
</dbReference>
<evidence type="ECO:0000313" key="2">
    <source>
        <dbReference type="EMBL" id="ABZ69796.1"/>
    </source>
</evidence>
<protein>
    <submittedName>
        <fullName evidence="2">Uncharacterized protein</fullName>
    </submittedName>
</protein>